<reference evidence="1 2" key="1">
    <citation type="journal article" date="2020" name="bioRxiv">
        <title>Sequence and annotation of 42 cannabis genomes reveals extensive copy number variation in cannabinoid synthesis and pathogen resistance genes.</title>
        <authorList>
            <person name="Mckernan K.J."/>
            <person name="Helbert Y."/>
            <person name="Kane L.T."/>
            <person name="Ebling H."/>
            <person name="Zhang L."/>
            <person name="Liu B."/>
            <person name="Eaton Z."/>
            <person name="Mclaughlin S."/>
            <person name="Kingan S."/>
            <person name="Baybayan P."/>
            <person name="Concepcion G."/>
            <person name="Jordan M."/>
            <person name="Riva A."/>
            <person name="Barbazuk W."/>
            <person name="Harkins T."/>
        </authorList>
    </citation>
    <scope>NUCLEOTIDE SEQUENCE [LARGE SCALE GENOMIC DNA]</scope>
    <source>
        <strain evidence="2">cv. Jamaican Lion 4</strain>
        <tissue evidence="1">Leaf</tissue>
    </source>
</reference>
<accession>A0A7J6IAJ1</accession>
<organism evidence="1 2">
    <name type="scientific">Cannabis sativa</name>
    <name type="common">Hemp</name>
    <name type="synonym">Marijuana</name>
    <dbReference type="NCBI Taxonomy" id="3483"/>
    <lineage>
        <taxon>Eukaryota</taxon>
        <taxon>Viridiplantae</taxon>
        <taxon>Streptophyta</taxon>
        <taxon>Embryophyta</taxon>
        <taxon>Tracheophyta</taxon>
        <taxon>Spermatophyta</taxon>
        <taxon>Magnoliopsida</taxon>
        <taxon>eudicotyledons</taxon>
        <taxon>Gunneridae</taxon>
        <taxon>Pentapetalae</taxon>
        <taxon>rosids</taxon>
        <taxon>fabids</taxon>
        <taxon>Rosales</taxon>
        <taxon>Cannabaceae</taxon>
        <taxon>Cannabis</taxon>
    </lineage>
</organism>
<dbReference type="Proteomes" id="UP000583929">
    <property type="component" value="Unassembled WGS sequence"/>
</dbReference>
<comment type="caution">
    <text evidence="1">The sequence shown here is derived from an EMBL/GenBank/DDBJ whole genome shotgun (WGS) entry which is preliminary data.</text>
</comment>
<proteinExistence type="predicted"/>
<protein>
    <submittedName>
        <fullName evidence="1">Uncharacterized protein</fullName>
    </submittedName>
</protein>
<evidence type="ECO:0000313" key="1">
    <source>
        <dbReference type="EMBL" id="KAF4404058.1"/>
    </source>
</evidence>
<keyword evidence="2" id="KW-1185">Reference proteome</keyword>
<dbReference type="AlphaFoldDB" id="A0A7J6IAJ1"/>
<evidence type="ECO:0000313" key="2">
    <source>
        <dbReference type="Proteomes" id="UP000583929"/>
    </source>
</evidence>
<gene>
    <name evidence="1" type="ORF">G4B88_014514</name>
</gene>
<dbReference type="EMBL" id="JAATIQ010000002">
    <property type="protein sequence ID" value="KAF4404058.1"/>
    <property type="molecule type" value="Genomic_DNA"/>
</dbReference>
<name>A0A7J6IAJ1_CANSA</name>
<sequence>MWEYYFDYAASIVFSCSGNEITFSNPFIGFPSAYRIHHRPLSHGYPCTYPSTRPKWDVVKVTSTKVPFTVVQESLWIKLEGILPDGRVSLCGPNIDENPRAFWNGVASHSATFTWAMRH</sequence>